<feature type="compositionally biased region" description="Polar residues" evidence="1">
    <location>
        <begin position="493"/>
        <end position="506"/>
    </location>
</feature>
<dbReference type="PANTHER" id="PTHR13510">
    <property type="entry name" value="FYVE-FINGER-CONTAINING RAB5 EFFECTOR PROTEIN RABENOSYN-5-RELATED"/>
    <property type="match status" value="1"/>
</dbReference>
<feature type="region of interest" description="Disordered" evidence="1">
    <location>
        <begin position="493"/>
        <end position="527"/>
    </location>
</feature>
<dbReference type="EMBL" id="CANTFM010000760">
    <property type="protein sequence ID" value="CAI5729245.1"/>
    <property type="molecule type" value="Genomic_DNA"/>
</dbReference>
<feature type="compositionally biased region" description="Polar residues" evidence="1">
    <location>
        <begin position="513"/>
        <end position="527"/>
    </location>
</feature>
<evidence type="ECO:0000313" key="2">
    <source>
        <dbReference type="EMBL" id="CAI5729245.1"/>
    </source>
</evidence>
<organism evidence="2 3">
    <name type="scientific">Peronospora destructor</name>
    <dbReference type="NCBI Taxonomy" id="86335"/>
    <lineage>
        <taxon>Eukaryota</taxon>
        <taxon>Sar</taxon>
        <taxon>Stramenopiles</taxon>
        <taxon>Oomycota</taxon>
        <taxon>Peronosporomycetes</taxon>
        <taxon>Peronosporales</taxon>
        <taxon>Peronosporaceae</taxon>
        <taxon>Peronospora</taxon>
    </lineage>
</organism>
<evidence type="ECO:0000256" key="1">
    <source>
        <dbReference type="SAM" id="MobiDB-lite"/>
    </source>
</evidence>
<dbReference type="Proteomes" id="UP001162029">
    <property type="component" value="Unassembled WGS sequence"/>
</dbReference>
<dbReference type="CDD" id="cd00065">
    <property type="entry name" value="FYVE_like_SF"/>
    <property type="match status" value="1"/>
</dbReference>
<sequence length="576" mass="63800">MDNSYQRHRRIPRPHFKSRGQRPSTTVAKNMVELETLVAFSALERRAVALSQDESQVCSRLAELLLTDTLKIYDQMNHQVLSQQQWKLIKKKDQLGVYKQRKDTIKALISAGGQCKTSETELPLLLVTGRLAGHVNDAMYGLVSANTRVMRMNSAYAGDSLEDAQVLTTIEGPTIEEPFRFLGLKWAVRHDAISASSFVKRRDLLYLEATGVTKTTNGERVGYRVMHSVNIKALAKLAATTISSPVIRARTSIVQLFHQQPSSEGSGGLSGTLNVFTRGYYDPQGGMMQFLAVNAGAELLLHMTLSVVDCAHLKKIAFAIQRAGRRQSAASQLHKTNYGDEGMGWIEEIGDEDAIGMGNKAWSTNCSLCDRRLGSLLNRSGVSCTICAQMVCWRCSVAKKLRFYVSDDSSMPVDNDVDLDEIMGMQHFEQPEVSRAFTERSSSGSGSVITNNILQKSLKFCLPCVLRANHRSASQIVVEEILEQTTFGLVTPSRATDCSTNHSRPSSIRRRSTQTGQLHNLPQSSHGSNRFSHYAASPYCQPLHKAYSNVACVQHGVFRSTSASPRVMLYVEDPTR</sequence>
<dbReference type="InterPro" id="IPR023393">
    <property type="entry name" value="START-like_dom_sf"/>
</dbReference>
<dbReference type="SUPFAM" id="SSF57903">
    <property type="entry name" value="FYVE/PHD zinc finger"/>
    <property type="match status" value="1"/>
</dbReference>
<name>A0AAV0U1D1_9STRA</name>
<feature type="compositionally biased region" description="Basic residues" evidence="1">
    <location>
        <begin position="1"/>
        <end position="20"/>
    </location>
</feature>
<protein>
    <recommendedName>
        <fullName evidence="4">FYVE-type domain-containing protein</fullName>
    </recommendedName>
</protein>
<evidence type="ECO:0008006" key="4">
    <source>
        <dbReference type="Google" id="ProtNLM"/>
    </source>
</evidence>
<keyword evidence="3" id="KW-1185">Reference proteome</keyword>
<feature type="region of interest" description="Disordered" evidence="1">
    <location>
        <begin position="1"/>
        <end position="25"/>
    </location>
</feature>
<dbReference type="InterPro" id="IPR052727">
    <property type="entry name" value="Rab4/Rab5_effector"/>
</dbReference>
<dbReference type="PANTHER" id="PTHR13510:SF44">
    <property type="entry name" value="RABENOSYN-5"/>
    <property type="match status" value="1"/>
</dbReference>
<accession>A0AAV0U1D1</accession>
<evidence type="ECO:0000313" key="3">
    <source>
        <dbReference type="Proteomes" id="UP001162029"/>
    </source>
</evidence>
<dbReference type="Gene3D" id="3.30.530.20">
    <property type="match status" value="1"/>
</dbReference>
<reference evidence="2" key="1">
    <citation type="submission" date="2022-12" db="EMBL/GenBank/DDBJ databases">
        <authorList>
            <person name="Webb A."/>
        </authorList>
    </citation>
    <scope>NUCLEOTIDE SEQUENCE</scope>
    <source>
        <strain evidence="2">Pd1</strain>
    </source>
</reference>
<dbReference type="InterPro" id="IPR013083">
    <property type="entry name" value="Znf_RING/FYVE/PHD"/>
</dbReference>
<dbReference type="AlphaFoldDB" id="A0AAV0U1D1"/>
<dbReference type="Gene3D" id="3.30.40.10">
    <property type="entry name" value="Zinc/RING finger domain, C3HC4 (zinc finger)"/>
    <property type="match status" value="1"/>
</dbReference>
<proteinExistence type="predicted"/>
<gene>
    <name evidence="2" type="ORF">PDE001_LOCUS4211</name>
</gene>
<dbReference type="InterPro" id="IPR011011">
    <property type="entry name" value="Znf_FYVE_PHD"/>
</dbReference>
<comment type="caution">
    <text evidence="2">The sequence shown here is derived from an EMBL/GenBank/DDBJ whole genome shotgun (WGS) entry which is preliminary data.</text>
</comment>